<dbReference type="KEGG" id="srum:GPZ88_03715"/>
<feature type="transmembrane region" description="Helical" evidence="1">
    <location>
        <begin position="115"/>
        <end position="134"/>
    </location>
</feature>
<feature type="transmembrane region" description="Helical" evidence="1">
    <location>
        <begin position="188"/>
        <end position="210"/>
    </location>
</feature>
<feature type="transmembrane region" description="Helical" evidence="1">
    <location>
        <begin position="262"/>
        <end position="287"/>
    </location>
</feature>
<feature type="transmembrane region" description="Helical" evidence="1">
    <location>
        <begin position="222"/>
        <end position="242"/>
    </location>
</feature>
<keyword evidence="1" id="KW-1133">Transmembrane helix</keyword>
<dbReference type="EMBL" id="CP046919">
    <property type="protein sequence ID" value="QIM46241.1"/>
    <property type="molecule type" value="Genomic_DNA"/>
</dbReference>
<dbReference type="PANTHER" id="PTHR37814:SF1">
    <property type="entry name" value="MEMBRANE PROTEIN"/>
    <property type="match status" value="1"/>
</dbReference>
<name>A0A6G8HZP6_9STRE</name>
<accession>A0A6G8HZP6</accession>
<dbReference type="AlphaFoldDB" id="A0A6G8HZP6"/>
<evidence type="ECO:0000313" key="2">
    <source>
        <dbReference type="EMBL" id="QIM46241.1"/>
    </source>
</evidence>
<dbReference type="RefSeq" id="WP_157327395.1">
    <property type="nucleotide sequence ID" value="NZ_CP046919.1"/>
</dbReference>
<feature type="transmembrane region" description="Helical" evidence="1">
    <location>
        <begin position="324"/>
        <end position="345"/>
    </location>
</feature>
<feature type="transmembrane region" description="Helical" evidence="1">
    <location>
        <begin position="299"/>
        <end position="318"/>
    </location>
</feature>
<organism evidence="2 3">
    <name type="scientific">Streptococcus ruminicola</name>
    <dbReference type="NCBI Taxonomy" id="2686210"/>
    <lineage>
        <taxon>Bacteria</taxon>
        <taxon>Bacillati</taxon>
        <taxon>Bacillota</taxon>
        <taxon>Bacilli</taxon>
        <taxon>Lactobacillales</taxon>
        <taxon>Streptococcaceae</taxon>
        <taxon>Streptococcus</taxon>
    </lineage>
</organism>
<feature type="transmembrane region" description="Helical" evidence="1">
    <location>
        <begin position="83"/>
        <end position="103"/>
    </location>
</feature>
<dbReference type="Proteomes" id="UP000503166">
    <property type="component" value="Chromosome"/>
</dbReference>
<evidence type="ECO:0000313" key="3">
    <source>
        <dbReference type="Proteomes" id="UP000503166"/>
    </source>
</evidence>
<proteinExistence type="predicted"/>
<sequence length="415" mass="45708">MVKRILSIALAYVGIIVGAGLSSGQDLMQYFVGFGVWGMIGVVVLGILNAIFGRIIVTLGSYYRSNDHSEVLSKIAHPFTNRVLDIALIVSCYVIGFVMLAGAGSNLNQQFGLPTWLGALICALLVIFVSFLDFEKITQIIGIFTPIVIIMVLIIAGHTLIGQSFDFTQLNAVAKTLPTNMPNIWVSVLNYFAICVMTGVSMAFVLGGSIIRIGVAEKGGTLGGAIVGLIIAVTSLVLFVNVGKLASADIPMLVLANEIHPWFALAYAIVVFGLIFNTAFSLYYALAKRFSETQGGSQFKRYLIVFVISGYALSFLGFKQLVSIMYPVLGYIGMVMLVVLLQAWIREKSNVQDEKHLRRRMISLISKKYDDDKKFTKKDKVEYQQLGEESVVETKEIKEDIHDHVEQIFDSENEE</sequence>
<reference evidence="2 3" key="1">
    <citation type="submission" date="2019-12" db="EMBL/GenBank/DDBJ databases">
        <title>Complete genome sequence of Streptococcus sp. CNU G2 isolated frome Bos taurus coreanae.</title>
        <authorList>
            <person name="Park S.Y."/>
            <person name="Kim J.H."/>
            <person name="Seo S.W."/>
        </authorList>
    </citation>
    <scope>NUCLEOTIDE SEQUENCE [LARGE SCALE GENOMIC DNA]</scope>
    <source>
        <strain evidence="2 3">CNU G2</strain>
    </source>
</reference>
<keyword evidence="1" id="KW-0472">Membrane</keyword>
<gene>
    <name evidence="2" type="ORF">GPZ88_03715</name>
</gene>
<feature type="transmembrane region" description="Helical" evidence="1">
    <location>
        <begin position="34"/>
        <end position="62"/>
    </location>
</feature>
<keyword evidence="1" id="KW-0812">Transmembrane</keyword>
<protein>
    <recommendedName>
        <fullName evidence="4">Membrane protein YkvI</fullName>
    </recommendedName>
</protein>
<dbReference type="PANTHER" id="PTHR37814">
    <property type="entry name" value="CONSERVED MEMBRANE PROTEIN"/>
    <property type="match status" value="1"/>
</dbReference>
<feature type="transmembrane region" description="Helical" evidence="1">
    <location>
        <begin position="141"/>
        <end position="161"/>
    </location>
</feature>
<dbReference type="InterPro" id="IPR038728">
    <property type="entry name" value="YkvI-like"/>
</dbReference>
<evidence type="ECO:0000256" key="1">
    <source>
        <dbReference type="SAM" id="Phobius"/>
    </source>
</evidence>
<evidence type="ECO:0008006" key="4">
    <source>
        <dbReference type="Google" id="ProtNLM"/>
    </source>
</evidence>